<dbReference type="InterPro" id="IPR029066">
    <property type="entry name" value="PLP-binding_barrel"/>
</dbReference>
<dbReference type="Pfam" id="PF02784">
    <property type="entry name" value="Orn_Arg_deC_N"/>
    <property type="match status" value="1"/>
</dbReference>
<dbReference type="InterPro" id="IPR009006">
    <property type="entry name" value="Ala_racemase/Decarboxylase_C"/>
</dbReference>
<evidence type="ECO:0000256" key="5">
    <source>
        <dbReference type="PIRSR" id="PIRSR600183-50"/>
    </source>
</evidence>
<dbReference type="PANTHER" id="PTHR11482:SF6">
    <property type="entry name" value="ORNITHINE DECARBOXYLASE 1-RELATED"/>
    <property type="match status" value="1"/>
</dbReference>
<evidence type="ECO:0000313" key="7">
    <source>
        <dbReference type="EMBL" id="ROQ29816.1"/>
    </source>
</evidence>
<evidence type="ECO:0000256" key="1">
    <source>
        <dbReference type="ARBA" id="ARBA00001933"/>
    </source>
</evidence>
<feature type="domain" description="Orn/DAP/Arg decarboxylase 2 N-terminal" evidence="6">
    <location>
        <begin position="47"/>
        <end position="279"/>
    </location>
</feature>
<organism evidence="7 8">
    <name type="scientific">Gallaecimonas pentaromativorans</name>
    <dbReference type="NCBI Taxonomy" id="584787"/>
    <lineage>
        <taxon>Bacteria</taxon>
        <taxon>Pseudomonadati</taxon>
        <taxon>Pseudomonadota</taxon>
        <taxon>Gammaproteobacteria</taxon>
        <taxon>Enterobacterales</taxon>
        <taxon>Gallaecimonadaceae</taxon>
        <taxon>Gallaecimonas</taxon>
    </lineage>
</organism>
<proteinExistence type="inferred from homology"/>
<keyword evidence="3 5" id="KW-0663">Pyridoxal phosphate</keyword>
<dbReference type="Proteomes" id="UP000268033">
    <property type="component" value="Unassembled WGS sequence"/>
</dbReference>
<accession>A0A3N1PZ27</accession>
<dbReference type="GO" id="GO:0033387">
    <property type="term" value="P:putrescine biosynthetic process from arginine, via ornithine"/>
    <property type="evidence" value="ECO:0007669"/>
    <property type="project" value="TreeGrafter"/>
</dbReference>
<dbReference type="Gene3D" id="2.40.37.10">
    <property type="entry name" value="Lyase, Ornithine Decarboxylase, Chain A, domain 1"/>
    <property type="match status" value="1"/>
</dbReference>
<dbReference type="FunFam" id="3.20.20.10:FF:000008">
    <property type="entry name" value="Ornithine decarboxylase"/>
    <property type="match status" value="1"/>
</dbReference>
<reference evidence="7 8" key="1">
    <citation type="submission" date="2018-11" db="EMBL/GenBank/DDBJ databases">
        <title>Genomic Encyclopedia of Type Strains, Phase IV (KMG-IV): sequencing the most valuable type-strain genomes for metagenomic binning, comparative biology and taxonomic classification.</title>
        <authorList>
            <person name="Goeker M."/>
        </authorList>
    </citation>
    <scope>NUCLEOTIDE SEQUENCE [LARGE SCALE GENOMIC DNA]</scope>
    <source>
        <strain evidence="7 8">DSM 21945</strain>
    </source>
</reference>
<dbReference type="InterPro" id="IPR022644">
    <property type="entry name" value="De-COase2_N"/>
</dbReference>
<dbReference type="CDD" id="cd00622">
    <property type="entry name" value="PLPDE_III_ODC"/>
    <property type="match status" value="1"/>
</dbReference>
<feature type="modified residue" description="N6-(pyridoxal phosphate)lysine" evidence="5">
    <location>
        <position position="68"/>
    </location>
</feature>
<evidence type="ECO:0000256" key="4">
    <source>
        <dbReference type="ARBA" id="ARBA00023239"/>
    </source>
</evidence>
<dbReference type="GO" id="GO:0004586">
    <property type="term" value="F:ornithine decarboxylase activity"/>
    <property type="evidence" value="ECO:0007669"/>
    <property type="project" value="TreeGrafter"/>
</dbReference>
<comment type="caution">
    <text evidence="7">The sequence shown here is derived from an EMBL/GenBank/DDBJ whole genome shotgun (WGS) entry which is preliminary data.</text>
</comment>
<dbReference type="RefSeq" id="WP_123420716.1">
    <property type="nucleotide sequence ID" value="NZ_RJUL01000002.1"/>
</dbReference>
<keyword evidence="8" id="KW-1185">Reference proteome</keyword>
<dbReference type="EMBL" id="RJUL01000002">
    <property type="protein sequence ID" value="ROQ29816.1"/>
    <property type="molecule type" value="Genomic_DNA"/>
</dbReference>
<feature type="active site" description="Proton donor" evidence="5">
    <location>
        <position position="341"/>
    </location>
</feature>
<sequence length="406" mass="44117">MSVSGFAPSVADAFGAQTTSNTTEIELIESLARRYGAPFLMLDCDIVRHQYQALKAALPGVELHFALKPLPHPAVVSTLLAEGACFDLATTGEVELVRDLGVPADKTIHTHPIKRDRDIRDALEYGCKVFVVDNINELEKFIPYRDEAELLVRLSFRNPNAVSDLSKKFGCSEEGAYAIVTRAAELGITIRGLSFHVGSQTLDADKYVHAINRCNAVIRGVAERGLPVLKVLDIGGGFPVSYDDNTVDIDSFCAPIRSALAELPAAVAVIAEPGRFIVAPAMTSVASVMGQAERDGETWYYLDDGIYGSFSGILFDHGHYPVDALYWQGERFPSVLAGPTCDSIDVIAEKIMLPKLNNGDLIVGRMMGAYTSATATEFNFFRKAQIIVLNEFMHDASLAPVVTLEV</sequence>
<dbReference type="PRINTS" id="PR01182">
    <property type="entry name" value="ORNDCRBXLASE"/>
</dbReference>
<dbReference type="AlphaFoldDB" id="A0A3N1PZ27"/>
<evidence type="ECO:0000256" key="3">
    <source>
        <dbReference type="ARBA" id="ARBA00022898"/>
    </source>
</evidence>
<dbReference type="SUPFAM" id="SSF50621">
    <property type="entry name" value="Alanine racemase C-terminal domain-like"/>
    <property type="match status" value="1"/>
</dbReference>
<keyword evidence="4" id="KW-0456">Lyase</keyword>
<dbReference type="Gene3D" id="3.20.20.10">
    <property type="entry name" value="Alanine racemase"/>
    <property type="match status" value="1"/>
</dbReference>
<dbReference type="InterPro" id="IPR000183">
    <property type="entry name" value="Orn/DAP/Arg_de-COase"/>
</dbReference>
<evidence type="ECO:0000256" key="2">
    <source>
        <dbReference type="ARBA" id="ARBA00008872"/>
    </source>
</evidence>
<evidence type="ECO:0000313" key="8">
    <source>
        <dbReference type="Proteomes" id="UP000268033"/>
    </source>
</evidence>
<gene>
    <name evidence="7" type="ORF">EDC28_102188</name>
</gene>
<dbReference type="PANTHER" id="PTHR11482">
    <property type="entry name" value="ARGININE/DIAMINOPIMELATE/ORNITHINE DECARBOXYLASE"/>
    <property type="match status" value="1"/>
</dbReference>
<dbReference type="STRING" id="584787.GCA_001247655_03118"/>
<comment type="similarity">
    <text evidence="2">Belongs to the Orn/Lys/Arg decarboxylase class-II family.</text>
</comment>
<evidence type="ECO:0000259" key="6">
    <source>
        <dbReference type="Pfam" id="PF02784"/>
    </source>
</evidence>
<dbReference type="SUPFAM" id="SSF51419">
    <property type="entry name" value="PLP-binding barrel"/>
    <property type="match status" value="1"/>
</dbReference>
<protein>
    <submittedName>
        <fullName evidence="7">Ornithine decarboxylase</fullName>
    </submittedName>
</protein>
<name>A0A3N1PZ27_9GAMM</name>
<comment type="cofactor">
    <cofactor evidence="1 5">
        <name>pyridoxal 5'-phosphate</name>
        <dbReference type="ChEBI" id="CHEBI:597326"/>
    </cofactor>
</comment>
<dbReference type="InterPro" id="IPR002433">
    <property type="entry name" value="Orn_de-COase"/>
</dbReference>
<dbReference type="PRINTS" id="PR01179">
    <property type="entry name" value="ODADCRBXLASE"/>
</dbReference>
<dbReference type="GO" id="GO:0005737">
    <property type="term" value="C:cytoplasm"/>
    <property type="evidence" value="ECO:0007669"/>
    <property type="project" value="TreeGrafter"/>
</dbReference>